<dbReference type="InParanoid" id="M1CSC1"/>
<organism evidence="1 2">
    <name type="scientific">Solanum tuberosum</name>
    <name type="common">Potato</name>
    <dbReference type="NCBI Taxonomy" id="4113"/>
    <lineage>
        <taxon>Eukaryota</taxon>
        <taxon>Viridiplantae</taxon>
        <taxon>Streptophyta</taxon>
        <taxon>Embryophyta</taxon>
        <taxon>Tracheophyta</taxon>
        <taxon>Spermatophyta</taxon>
        <taxon>Magnoliopsida</taxon>
        <taxon>eudicotyledons</taxon>
        <taxon>Gunneridae</taxon>
        <taxon>Pentapetalae</taxon>
        <taxon>asterids</taxon>
        <taxon>lamiids</taxon>
        <taxon>Solanales</taxon>
        <taxon>Solanaceae</taxon>
        <taxon>Solanoideae</taxon>
        <taxon>Solaneae</taxon>
        <taxon>Solanum</taxon>
    </lineage>
</organism>
<dbReference type="Proteomes" id="UP000011115">
    <property type="component" value="Unassembled WGS sequence"/>
</dbReference>
<name>M1CSC1_SOLTU</name>
<accession>M1CSC1</accession>
<dbReference type="HOGENOM" id="CLU_1780710_0_0_1"/>
<dbReference type="Gramene" id="PGSC0003DMT400073611">
    <property type="protein sequence ID" value="PGSC0003DMT400073611"/>
    <property type="gene ID" value="PGSC0003DMG400028596"/>
</dbReference>
<evidence type="ECO:0000313" key="1">
    <source>
        <dbReference type="EnsemblPlants" id="PGSC0003DMT400073611"/>
    </source>
</evidence>
<reference evidence="2" key="1">
    <citation type="journal article" date="2011" name="Nature">
        <title>Genome sequence and analysis of the tuber crop potato.</title>
        <authorList>
            <consortium name="The Potato Genome Sequencing Consortium"/>
        </authorList>
    </citation>
    <scope>NUCLEOTIDE SEQUENCE [LARGE SCALE GENOMIC DNA]</scope>
    <source>
        <strain evidence="2">cv. DM1-3 516 R44</strain>
    </source>
</reference>
<reference evidence="1" key="2">
    <citation type="submission" date="2015-06" db="UniProtKB">
        <authorList>
            <consortium name="EnsemblPlants"/>
        </authorList>
    </citation>
    <scope>IDENTIFICATION</scope>
    <source>
        <strain evidence="1">DM1-3 516 R44</strain>
    </source>
</reference>
<evidence type="ECO:0000313" key="2">
    <source>
        <dbReference type="Proteomes" id="UP000011115"/>
    </source>
</evidence>
<protein>
    <submittedName>
        <fullName evidence="1">RNase H family protein</fullName>
    </submittedName>
</protein>
<dbReference type="EnsemblPlants" id="PGSC0003DMT400073611">
    <property type="protein sequence ID" value="PGSC0003DMT400073611"/>
    <property type="gene ID" value="PGSC0003DMG400028596"/>
</dbReference>
<sequence>MMFQAQEIKLLKRNLMYQLEQHKVHLLLKMNLMNQLEQHKVHSQFKKVKPINLRIVLKHCLLKSTKKVDAKKKKTTEDDNEIVIKGLMEVMKQFTESHDKRMDSLIDKLGERDLSDICGKIFSIIGSPAFEIYNSDKQVKAAMEIT</sequence>
<proteinExistence type="predicted"/>
<dbReference type="AlphaFoldDB" id="M1CSC1"/>
<dbReference type="PaxDb" id="4113-PGSC0003DMT400073611"/>
<keyword evidence="2" id="KW-1185">Reference proteome</keyword>